<name>A0A0M0J3H4_9EUKA</name>
<dbReference type="InterPro" id="IPR011992">
    <property type="entry name" value="EF-hand-dom_pair"/>
</dbReference>
<evidence type="ECO:0000256" key="2">
    <source>
        <dbReference type="SAM" id="MobiDB-lite"/>
    </source>
</evidence>
<keyword evidence="5" id="KW-1185">Reference proteome</keyword>
<protein>
    <recommendedName>
        <fullName evidence="3">EF-hand domain-containing protein</fullName>
    </recommendedName>
</protein>
<dbReference type="EMBL" id="JWZX01003389">
    <property type="protein sequence ID" value="KOO21119.1"/>
    <property type="molecule type" value="Genomic_DNA"/>
</dbReference>
<sequence>MICNKASVPFEADADEEKLRSILFEYMQNELPETIRPKGTPLEPWPGPGQPGECDDPKSMKPNPGSTPKLEHMAARLFNRLDKNSDDMLQRDEMRAMLDEINAAARAKGEPEHDLFKTLDRDQDGKVSRTEAEETFKAMAAKMMQSTSTPASKAGSKDQSPGMSEHDMADGMFTNLDANKDGQLSKAEMKAVLEQFAAQQKAEGEDEVDFWASLDADTNGYLSKTEVQGFIAAMMKAAKQGGDKEDL</sequence>
<evidence type="ECO:0000259" key="3">
    <source>
        <dbReference type="PROSITE" id="PS50222"/>
    </source>
</evidence>
<feature type="domain" description="EF-hand" evidence="3">
    <location>
        <begin position="114"/>
        <end position="142"/>
    </location>
</feature>
<evidence type="ECO:0000256" key="1">
    <source>
        <dbReference type="ARBA" id="ARBA00022837"/>
    </source>
</evidence>
<evidence type="ECO:0000313" key="4">
    <source>
        <dbReference type="EMBL" id="KOO21119.1"/>
    </source>
</evidence>
<dbReference type="PROSITE" id="PS00018">
    <property type="entry name" value="EF_HAND_1"/>
    <property type="match status" value="3"/>
</dbReference>
<dbReference type="PANTHER" id="PTHR34574:SF12">
    <property type="entry name" value="CALCIUM-BINDING EF HAND FAMILY PROTEIN"/>
    <property type="match status" value="1"/>
</dbReference>
<dbReference type="AlphaFoldDB" id="A0A0M0J3H4"/>
<keyword evidence="1" id="KW-0106">Calcium</keyword>
<proteinExistence type="predicted"/>
<dbReference type="InterPro" id="IPR018247">
    <property type="entry name" value="EF_Hand_1_Ca_BS"/>
</dbReference>
<feature type="domain" description="EF-hand" evidence="3">
    <location>
        <begin position="69"/>
        <end position="104"/>
    </location>
</feature>
<accession>A0A0M0J3H4</accession>
<dbReference type="PROSITE" id="PS50222">
    <property type="entry name" value="EF_HAND_2"/>
    <property type="match status" value="3"/>
</dbReference>
<organism evidence="4 5">
    <name type="scientific">Chrysochromulina tobinii</name>
    <dbReference type="NCBI Taxonomy" id="1460289"/>
    <lineage>
        <taxon>Eukaryota</taxon>
        <taxon>Haptista</taxon>
        <taxon>Haptophyta</taxon>
        <taxon>Prymnesiophyceae</taxon>
        <taxon>Prymnesiales</taxon>
        <taxon>Chrysochromulinaceae</taxon>
        <taxon>Chrysochromulina</taxon>
    </lineage>
</organism>
<dbReference type="Gene3D" id="1.10.238.10">
    <property type="entry name" value="EF-hand"/>
    <property type="match status" value="2"/>
</dbReference>
<dbReference type="SUPFAM" id="SSF47473">
    <property type="entry name" value="EF-hand"/>
    <property type="match status" value="1"/>
</dbReference>
<gene>
    <name evidence="4" type="ORF">Ctob_001985</name>
</gene>
<feature type="domain" description="EF-hand" evidence="3">
    <location>
        <begin position="164"/>
        <end position="199"/>
    </location>
</feature>
<dbReference type="Proteomes" id="UP000037460">
    <property type="component" value="Unassembled WGS sequence"/>
</dbReference>
<comment type="caution">
    <text evidence="4">The sequence shown here is derived from an EMBL/GenBank/DDBJ whole genome shotgun (WGS) entry which is preliminary data.</text>
</comment>
<reference evidence="5" key="1">
    <citation type="journal article" date="2015" name="PLoS Genet.">
        <title>Genome Sequence and Transcriptome Analyses of Chrysochromulina tobin: Metabolic Tools for Enhanced Algal Fitness in the Prominent Order Prymnesiales (Haptophyceae).</title>
        <authorList>
            <person name="Hovde B.T."/>
            <person name="Deodato C.R."/>
            <person name="Hunsperger H.M."/>
            <person name="Ryken S.A."/>
            <person name="Yost W."/>
            <person name="Jha R.K."/>
            <person name="Patterson J."/>
            <person name="Monnat R.J. Jr."/>
            <person name="Barlow S.B."/>
            <person name="Starkenburg S.R."/>
            <person name="Cattolico R.A."/>
        </authorList>
    </citation>
    <scope>NUCLEOTIDE SEQUENCE</scope>
    <source>
        <strain evidence="5">CCMP291</strain>
    </source>
</reference>
<feature type="compositionally biased region" description="Polar residues" evidence="2">
    <location>
        <begin position="144"/>
        <end position="162"/>
    </location>
</feature>
<dbReference type="OrthoDB" id="26525at2759"/>
<dbReference type="InterPro" id="IPR002048">
    <property type="entry name" value="EF_hand_dom"/>
</dbReference>
<dbReference type="PANTHER" id="PTHR34574">
    <property type="entry name" value="CALCIUM-BINDING EF-HAND FAMILY PROTEIN-RELATED"/>
    <property type="match status" value="1"/>
</dbReference>
<dbReference type="GO" id="GO:0005509">
    <property type="term" value="F:calcium ion binding"/>
    <property type="evidence" value="ECO:0007669"/>
    <property type="project" value="InterPro"/>
</dbReference>
<dbReference type="Pfam" id="PF13499">
    <property type="entry name" value="EF-hand_7"/>
    <property type="match status" value="2"/>
</dbReference>
<dbReference type="SMART" id="SM00054">
    <property type="entry name" value="EFh"/>
    <property type="match status" value="4"/>
</dbReference>
<evidence type="ECO:0000313" key="5">
    <source>
        <dbReference type="Proteomes" id="UP000037460"/>
    </source>
</evidence>
<feature type="region of interest" description="Disordered" evidence="2">
    <location>
        <begin position="32"/>
        <end position="69"/>
    </location>
</feature>
<feature type="region of interest" description="Disordered" evidence="2">
    <location>
        <begin position="142"/>
        <end position="177"/>
    </location>
</feature>